<evidence type="ECO:0000313" key="2">
    <source>
        <dbReference type="Proteomes" id="UP000714275"/>
    </source>
</evidence>
<feature type="non-terminal residue" evidence="1">
    <location>
        <position position="55"/>
    </location>
</feature>
<comment type="caution">
    <text evidence="1">The sequence shown here is derived from an EMBL/GenBank/DDBJ whole genome shotgun (WGS) entry which is preliminary data.</text>
</comment>
<keyword evidence="2" id="KW-1185">Reference proteome</keyword>
<dbReference type="AlphaFoldDB" id="A0A9P6ZNL9"/>
<sequence>TNEVDADGQIQRARLVSRGPHMIGWDNIQVSTSIHVEQRPLAPPKVQSGTTTIIY</sequence>
<dbReference type="OrthoDB" id="3040861at2759"/>
<protein>
    <submittedName>
        <fullName evidence="1">Uncharacterized protein</fullName>
    </submittedName>
</protein>
<name>A0A9P6ZNL9_9AGAM</name>
<organism evidence="1 2">
    <name type="scientific">Suillus placidus</name>
    <dbReference type="NCBI Taxonomy" id="48579"/>
    <lineage>
        <taxon>Eukaryota</taxon>
        <taxon>Fungi</taxon>
        <taxon>Dikarya</taxon>
        <taxon>Basidiomycota</taxon>
        <taxon>Agaricomycotina</taxon>
        <taxon>Agaricomycetes</taxon>
        <taxon>Agaricomycetidae</taxon>
        <taxon>Boletales</taxon>
        <taxon>Suillineae</taxon>
        <taxon>Suillaceae</taxon>
        <taxon>Suillus</taxon>
    </lineage>
</organism>
<gene>
    <name evidence="1" type="ORF">EV702DRAFT_934609</name>
</gene>
<feature type="non-terminal residue" evidence="1">
    <location>
        <position position="1"/>
    </location>
</feature>
<accession>A0A9P6ZNL9</accession>
<proteinExistence type="predicted"/>
<reference evidence="1" key="1">
    <citation type="journal article" date="2020" name="New Phytol.">
        <title>Comparative genomics reveals dynamic genome evolution in host specialist ectomycorrhizal fungi.</title>
        <authorList>
            <person name="Lofgren L.A."/>
            <person name="Nguyen N.H."/>
            <person name="Vilgalys R."/>
            <person name="Ruytinx J."/>
            <person name="Liao H.L."/>
            <person name="Branco S."/>
            <person name="Kuo A."/>
            <person name="LaButti K."/>
            <person name="Lipzen A."/>
            <person name="Andreopoulos W."/>
            <person name="Pangilinan J."/>
            <person name="Riley R."/>
            <person name="Hundley H."/>
            <person name="Na H."/>
            <person name="Barry K."/>
            <person name="Grigoriev I.V."/>
            <person name="Stajich J.E."/>
            <person name="Kennedy P.G."/>
        </authorList>
    </citation>
    <scope>NUCLEOTIDE SEQUENCE</scope>
    <source>
        <strain evidence="1">DOB743</strain>
    </source>
</reference>
<dbReference type="EMBL" id="JABBWD010000047">
    <property type="protein sequence ID" value="KAG1773643.1"/>
    <property type="molecule type" value="Genomic_DNA"/>
</dbReference>
<evidence type="ECO:0000313" key="1">
    <source>
        <dbReference type="EMBL" id="KAG1773643.1"/>
    </source>
</evidence>
<dbReference type="Proteomes" id="UP000714275">
    <property type="component" value="Unassembled WGS sequence"/>
</dbReference>